<sequence length="631" mass="65119">MGSFHIRPVLVFAWWWLALAFVVRVDGRRSFLVQRDGGPPPPLPLTVPVALTAGAVYSVRVNMSSNAPQAFRFALTTSTASTVVAGSACPNCGSVPSYDPTRSTSVQVLQGQPPQNVSLPGLAASGPIVREDCTLALNNGSAWAYPNQTVIVANSIAGGFRNGTSGLIGLGQAPFGGSPASEWLRKNPSQPAFQVGFALTAPPVNGSTDTDGGELHVLAPKPGAYAGDVMWLPMRALNAVDGGNGSANAPTSWAVTMDAWRATSAGPRGFNVSQTNTPLATYLDPLFPTIVFPQGAARLIYSNIPGAVPLVPSPSTNTTNAWSIPCTTRFTLTVTFGAFTTSLDQSALVGAPLEDGFCLGVLEEWADSRIGQFLLGSPFIASIYLILSYAQSGAGSVGLAHRSASNSNKLSAGAIAGVALGSVGVLALLVIAGVLLYNAILARRSSPSAVYLRAQKKAAKRAAKHETVTPFPHADSDGAQYARYPAHLGPAGSPSPRAALLPPGSPDWQIVSAVSSPDTNTFAGGTRFTYQTLGPNSVSPSHLSVESRYSTLGAGSGGPTQRISHMYRGSDDSGRPVAHSADSSLSLLSGQHPQDFDSPPPYLDASASSSSGGPAAGPVPLAPLRKGRRLS</sequence>
<comment type="caution">
    <text evidence="5">The sequence shown here is derived from an EMBL/GenBank/DDBJ whole genome shotgun (WGS) entry which is preliminary data.</text>
</comment>
<comment type="similarity">
    <text evidence="1">Belongs to the peptidase A1 family.</text>
</comment>
<protein>
    <submittedName>
        <fullName evidence="5">Acid protease</fullName>
    </submittedName>
</protein>
<evidence type="ECO:0000256" key="3">
    <source>
        <dbReference type="SAM" id="Phobius"/>
    </source>
</evidence>
<dbReference type="Gene3D" id="2.40.70.10">
    <property type="entry name" value="Acid Proteases"/>
    <property type="match status" value="2"/>
</dbReference>
<evidence type="ECO:0000313" key="6">
    <source>
        <dbReference type="Proteomes" id="UP000636479"/>
    </source>
</evidence>
<feature type="transmembrane region" description="Helical" evidence="3">
    <location>
        <begin position="373"/>
        <end position="390"/>
    </location>
</feature>
<dbReference type="Proteomes" id="UP000636479">
    <property type="component" value="Unassembled WGS sequence"/>
</dbReference>
<accession>A0A8H6SWH9</accession>
<evidence type="ECO:0000259" key="4">
    <source>
        <dbReference type="PROSITE" id="PS51767"/>
    </source>
</evidence>
<feature type="compositionally biased region" description="Low complexity" evidence="2">
    <location>
        <begin position="603"/>
        <end position="624"/>
    </location>
</feature>
<dbReference type="EMBL" id="JACAZF010000004">
    <property type="protein sequence ID" value="KAF7306420.1"/>
    <property type="molecule type" value="Genomic_DNA"/>
</dbReference>
<feature type="region of interest" description="Disordered" evidence="2">
    <location>
        <begin position="483"/>
        <end position="502"/>
    </location>
</feature>
<evidence type="ECO:0000256" key="1">
    <source>
        <dbReference type="ARBA" id="ARBA00007447"/>
    </source>
</evidence>
<evidence type="ECO:0000256" key="2">
    <source>
        <dbReference type="SAM" id="MobiDB-lite"/>
    </source>
</evidence>
<dbReference type="PROSITE" id="PS51767">
    <property type="entry name" value="PEPTIDASE_A1"/>
    <property type="match status" value="1"/>
</dbReference>
<keyword evidence="3" id="KW-0812">Transmembrane</keyword>
<feature type="transmembrane region" description="Helical" evidence="3">
    <location>
        <begin position="410"/>
        <end position="437"/>
    </location>
</feature>
<organism evidence="5 6">
    <name type="scientific">Mycena indigotica</name>
    <dbReference type="NCBI Taxonomy" id="2126181"/>
    <lineage>
        <taxon>Eukaryota</taxon>
        <taxon>Fungi</taxon>
        <taxon>Dikarya</taxon>
        <taxon>Basidiomycota</taxon>
        <taxon>Agaricomycotina</taxon>
        <taxon>Agaricomycetes</taxon>
        <taxon>Agaricomycetidae</taxon>
        <taxon>Agaricales</taxon>
        <taxon>Marasmiineae</taxon>
        <taxon>Mycenaceae</taxon>
        <taxon>Mycena</taxon>
    </lineage>
</organism>
<dbReference type="InterPro" id="IPR033121">
    <property type="entry name" value="PEPTIDASE_A1"/>
</dbReference>
<dbReference type="PANTHER" id="PTHR47966:SF51">
    <property type="entry name" value="BETA-SITE APP-CLEAVING ENZYME, ISOFORM A-RELATED"/>
    <property type="match status" value="1"/>
</dbReference>
<dbReference type="GeneID" id="59343663"/>
<feature type="domain" description="Peptidase A1" evidence="4">
    <location>
        <begin position="57"/>
        <end position="400"/>
    </location>
</feature>
<dbReference type="InterPro" id="IPR021109">
    <property type="entry name" value="Peptidase_aspartic_dom_sf"/>
</dbReference>
<proteinExistence type="inferred from homology"/>
<dbReference type="SUPFAM" id="SSF50630">
    <property type="entry name" value="Acid proteases"/>
    <property type="match status" value="1"/>
</dbReference>
<dbReference type="GO" id="GO:0004190">
    <property type="term" value="F:aspartic-type endopeptidase activity"/>
    <property type="evidence" value="ECO:0007669"/>
    <property type="project" value="InterPro"/>
</dbReference>
<dbReference type="InterPro" id="IPR001461">
    <property type="entry name" value="Aspartic_peptidase_A1"/>
</dbReference>
<feature type="region of interest" description="Disordered" evidence="2">
    <location>
        <begin position="568"/>
        <end position="631"/>
    </location>
</feature>
<keyword evidence="5" id="KW-0378">Hydrolase</keyword>
<keyword evidence="5" id="KW-0645">Protease</keyword>
<dbReference type="AlphaFoldDB" id="A0A8H6SWH9"/>
<keyword evidence="3" id="KW-1133">Transmembrane helix</keyword>
<keyword evidence="6" id="KW-1185">Reference proteome</keyword>
<reference evidence="5" key="1">
    <citation type="submission" date="2020-05" db="EMBL/GenBank/DDBJ databases">
        <title>Mycena genomes resolve the evolution of fungal bioluminescence.</title>
        <authorList>
            <person name="Tsai I.J."/>
        </authorList>
    </citation>
    <scope>NUCLEOTIDE SEQUENCE</scope>
    <source>
        <strain evidence="5">171206Taipei</strain>
    </source>
</reference>
<feature type="transmembrane region" description="Helical" evidence="3">
    <location>
        <begin position="6"/>
        <end position="25"/>
    </location>
</feature>
<name>A0A8H6SWH9_9AGAR</name>
<keyword evidence="3" id="KW-0472">Membrane</keyword>
<dbReference type="OrthoDB" id="2563011at2759"/>
<dbReference type="RefSeq" id="XP_037221439.1">
    <property type="nucleotide sequence ID" value="XM_037361147.1"/>
</dbReference>
<evidence type="ECO:0000313" key="5">
    <source>
        <dbReference type="EMBL" id="KAF7306420.1"/>
    </source>
</evidence>
<dbReference type="GO" id="GO:0006508">
    <property type="term" value="P:proteolysis"/>
    <property type="evidence" value="ECO:0007669"/>
    <property type="project" value="UniProtKB-KW"/>
</dbReference>
<gene>
    <name evidence="5" type="ORF">MIND_00433200</name>
</gene>
<dbReference type="PANTHER" id="PTHR47966">
    <property type="entry name" value="BETA-SITE APP-CLEAVING ENZYME, ISOFORM A-RELATED"/>
    <property type="match status" value="1"/>
</dbReference>